<dbReference type="Proteomes" id="UP001141806">
    <property type="component" value="Unassembled WGS sequence"/>
</dbReference>
<feature type="transmembrane region" description="Helical" evidence="11">
    <location>
        <begin position="27"/>
        <end position="50"/>
    </location>
</feature>
<dbReference type="GO" id="GO:0015031">
    <property type="term" value="P:protein transport"/>
    <property type="evidence" value="ECO:0007669"/>
    <property type="project" value="UniProtKB-KW"/>
</dbReference>
<dbReference type="Pfam" id="PF07817">
    <property type="entry name" value="GLE1"/>
    <property type="match status" value="1"/>
</dbReference>
<evidence type="ECO:0000256" key="11">
    <source>
        <dbReference type="SAM" id="Phobius"/>
    </source>
</evidence>
<dbReference type="GO" id="GO:0044614">
    <property type="term" value="C:nuclear pore cytoplasmic filaments"/>
    <property type="evidence" value="ECO:0007669"/>
    <property type="project" value="TreeGrafter"/>
</dbReference>
<evidence type="ECO:0000256" key="7">
    <source>
        <dbReference type="ARBA" id="ARBA00023132"/>
    </source>
</evidence>
<keyword evidence="8" id="KW-0539">Nucleus</keyword>
<dbReference type="InterPro" id="IPR038506">
    <property type="entry name" value="GLE1-like_sf"/>
</dbReference>
<keyword evidence="3" id="KW-0813">Transport</keyword>
<dbReference type="EMBL" id="JAMYWD010000034">
    <property type="protein sequence ID" value="KAJ4949919.1"/>
    <property type="molecule type" value="Genomic_DNA"/>
</dbReference>
<reference evidence="12" key="1">
    <citation type="journal article" date="2023" name="Plant J.">
        <title>The genome of the king protea, Protea cynaroides.</title>
        <authorList>
            <person name="Chang J."/>
            <person name="Duong T.A."/>
            <person name="Schoeman C."/>
            <person name="Ma X."/>
            <person name="Roodt D."/>
            <person name="Barker N."/>
            <person name="Li Z."/>
            <person name="Van de Peer Y."/>
            <person name="Mizrachi E."/>
        </authorList>
    </citation>
    <scope>NUCLEOTIDE SEQUENCE</scope>
    <source>
        <tissue evidence="12">Young leaves</tissue>
    </source>
</reference>
<keyword evidence="11" id="KW-0812">Transmembrane</keyword>
<gene>
    <name evidence="12" type="ORF">NE237_000127</name>
</gene>
<dbReference type="GO" id="GO:0031369">
    <property type="term" value="F:translation initiation factor binding"/>
    <property type="evidence" value="ECO:0007669"/>
    <property type="project" value="TreeGrafter"/>
</dbReference>
<keyword evidence="11" id="KW-0472">Membrane</keyword>
<evidence type="ECO:0000313" key="13">
    <source>
        <dbReference type="Proteomes" id="UP001141806"/>
    </source>
</evidence>
<dbReference type="GO" id="GO:0016973">
    <property type="term" value="P:poly(A)+ mRNA export from nucleus"/>
    <property type="evidence" value="ECO:0007669"/>
    <property type="project" value="InterPro"/>
</dbReference>
<sequence>MIGYQEKDGEIESTEQFLKGIESYMKFYGALIQTEVALDAFLQMAGFALFRKYKSQFRKILNIIHSDFLDPLKSSSDPS</sequence>
<accession>A0A9Q0GM92</accession>
<evidence type="ECO:0000256" key="3">
    <source>
        <dbReference type="ARBA" id="ARBA00022448"/>
    </source>
</evidence>
<keyword evidence="13" id="KW-1185">Reference proteome</keyword>
<keyword evidence="11" id="KW-1133">Transmembrane helix</keyword>
<evidence type="ECO:0000256" key="5">
    <source>
        <dbReference type="ARBA" id="ARBA00022927"/>
    </source>
</evidence>
<dbReference type="GO" id="GO:0000822">
    <property type="term" value="F:inositol hexakisphosphate binding"/>
    <property type="evidence" value="ECO:0007669"/>
    <property type="project" value="TreeGrafter"/>
</dbReference>
<proteinExistence type="inferred from homology"/>
<evidence type="ECO:0000256" key="4">
    <source>
        <dbReference type="ARBA" id="ARBA00022816"/>
    </source>
</evidence>
<evidence type="ECO:0000256" key="1">
    <source>
        <dbReference type="ARBA" id="ARBA00004567"/>
    </source>
</evidence>
<evidence type="ECO:0000313" key="12">
    <source>
        <dbReference type="EMBL" id="KAJ4949919.1"/>
    </source>
</evidence>
<evidence type="ECO:0000256" key="9">
    <source>
        <dbReference type="ARBA" id="ARBA00026227"/>
    </source>
</evidence>
<organism evidence="12 13">
    <name type="scientific">Protea cynaroides</name>
    <dbReference type="NCBI Taxonomy" id="273540"/>
    <lineage>
        <taxon>Eukaryota</taxon>
        <taxon>Viridiplantae</taxon>
        <taxon>Streptophyta</taxon>
        <taxon>Embryophyta</taxon>
        <taxon>Tracheophyta</taxon>
        <taxon>Spermatophyta</taxon>
        <taxon>Magnoliopsida</taxon>
        <taxon>Proteales</taxon>
        <taxon>Proteaceae</taxon>
        <taxon>Protea</taxon>
    </lineage>
</organism>
<dbReference type="PANTHER" id="PTHR12960:SF0">
    <property type="entry name" value="MRNA EXPORT FACTOR GLE1"/>
    <property type="match status" value="1"/>
</dbReference>
<dbReference type="Gene3D" id="1.25.40.510">
    <property type="entry name" value="GLE1-like"/>
    <property type="match status" value="2"/>
</dbReference>
<dbReference type="GO" id="GO:0005543">
    <property type="term" value="F:phospholipid binding"/>
    <property type="evidence" value="ECO:0007669"/>
    <property type="project" value="TreeGrafter"/>
</dbReference>
<comment type="similarity">
    <text evidence="2">Belongs to the GLE1 family.</text>
</comment>
<dbReference type="OrthoDB" id="1933892at2759"/>
<comment type="caution">
    <text evidence="12">The sequence shown here is derived from an EMBL/GenBank/DDBJ whole genome shotgun (WGS) entry which is preliminary data.</text>
</comment>
<evidence type="ECO:0000256" key="10">
    <source>
        <dbReference type="ARBA" id="ARBA00029983"/>
    </source>
</evidence>
<evidence type="ECO:0000256" key="6">
    <source>
        <dbReference type="ARBA" id="ARBA00023010"/>
    </source>
</evidence>
<comment type="subcellular location">
    <subcellularLocation>
        <location evidence="1">Nucleus</location>
        <location evidence="1">Nuclear pore complex</location>
    </subcellularLocation>
</comment>
<name>A0A9Q0GM92_9MAGN</name>
<keyword evidence="5" id="KW-0653">Protein transport</keyword>
<dbReference type="AlphaFoldDB" id="A0A9Q0GM92"/>
<evidence type="ECO:0000256" key="2">
    <source>
        <dbReference type="ARBA" id="ARBA00011056"/>
    </source>
</evidence>
<keyword evidence="6" id="KW-0811">Translocation</keyword>
<protein>
    <recommendedName>
        <fullName evidence="9">mRNA export factor GLE1</fullName>
    </recommendedName>
    <alternativeName>
        <fullName evidence="10">Nucleoporin GLE1</fullName>
    </alternativeName>
</protein>
<evidence type="ECO:0000256" key="8">
    <source>
        <dbReference type="ARBA" id="ARBA00023242"/>
    </source>
</evidence>
<keyword evidence="4" id="KW-0509">mRNA transport</keyword>
<dbReference type="PANTHER" id="PTHR12960">
    <property type="entry name" value="GLE-1-RELATED"/>
    <property type="match status" value="1"/>
</dbReference>
<dbReference type="GO" id="GO:0005737">
    <property type="term" value="C:cytoplasm"/>
    <property type="evidence" value="ECO:0007669"/>
    <property type="project" value="TreeGrafter"/>
</dbReference>
<dbReference type="InterPro" id="IPR012476">
    <property type="entry name" value="GLE1"/>
</dbReference>
<keyword evidence="7" id="KW-0906">Nuclear pore complex</keyword>